<evidence type="ECO:0000256" key="1">
    <source>
        <dbReference type="ARBA" id="ARBA00006484"/>
    </source>
</evidence>
<dbReference type="InterPro" id="IPR050259">
    <property type="entry name" value="SDR"/>
</dbReference>
<keyword evidence="3" id="KW-1185">Reference proteome</keyword>
<dbReference type="InterPro" id="IPR036291">
    <property type="entry name" value="NAD(P)-bd_dom_sf"/>
</dbReference>
<accession>A0A8J3GZM1</accession>
<dbReference type="PROSITE" id="PS00061">
    <property type="entry name" value="ADH_SHORT"/>
    <property type="match status" value="1"/>
</dbReference>
<dbReference type="AlphaFoldDB" id="A0A8J3GZM1"/>
<dbReference type="Pfam" id="PF13561">
    <property type="entry name" value="adh_short_C2"/>
    <property type="match status" value="1"/>
</dbReference>
<dbReference type="InterPro" id="IPR002347">
    <property type="entry name" value="SDR_fam"/>
</dbReference>
<dbReference type="FunFam" id="3.40.50.720:FF:000084">
    <property type="entry name" value="Short-chain dehydrogenase reductase"/>
    <property type="match status" value="1"/>
</dbReference>
<dbReference type="Proteomes" id="UP000626220">
    <property type="component" value="Unassembled WGS sequence"/>
</dbReference>
<dbReference type="PANTHER" id="PTHR42879:SF2">
    <property type="entry name" value="3-OXOACYL-[ACYL-CARRIER-PROTEIN] REDUCTASE FABG"/>
    <property type="match status" value="1"/>
</dbReference>
<evidence type="ECO:0000313" key="3">
    <source>
        <dbReference type="Proteomes" id="UP000626220"/>
    </source>
</evidence>
<organism evidence="2 3">
    <name type="scientific">Seohaeicola zhoushanensis</name>
    <dbReference type="NCBI Taxonomy" id="1569283"/>
    <lineage>
        <taxon>Bacteria</taxon>
        <taxon>Pseudomonadati</taxon>
        <taxon>Pseudomonadota</taxon>
        <taxon>Alphaproteobacteria</taxon>
        <taxon>Rhodobacterales</taxon>
        <taxon>Roseobacteraceae</taxon>
        <taxon>Seohaeicola</taxon>
    </lineage>
</organism>
<reference evidence="2" key="2">
    <citation type="submission" date="2020-09" db="EMBL/GenBank/DDBJ databases">
        <authorList>
            <person name="Sun Q."/>
            <person name="Kim S."/>
        </authorList>
    </citation>
    <scope>NUCLEOTIDE SEQUENCE</scope>
    <source>
        <strain evidence="2">KCTC 42650</strain>
    </source>
</reference>
<dbReference type="InterPro" id="IPR020904">
    <property type="entry name" value="Sc_DH/Rdtase_CS"/>
</dbReference>
<reference evidence="2" key="1">
    <citation type="journal article" date="2014" name="Int. J. Syst. Evol. Microbiol.">
        <title>Complete genome sequence of Corynebacterium casei LMG S-19264T (=DSM 44701T), isolated from a smear-ripened cheese.</title>
        <authorList>
            <consortium name="US DOE Joint Genome Institute (JGI-PGF)"/>
            <person name="Walter F."/>
            <person name="Albersmeier A."/>
            <person name="Kalinowski J."/>
            <person name="Ruckert C."/>
        </authorList>
    </citation>
    <scope>NUCLEOTIDE SEQUENCE</scope>
    <source>
        <strain evidence="2">KCTC 42650</strain>
    </source>
</reference>
<name>A0A8J3GZM1_9RHOB</name>
<dbReference type="CDD" id="cd05233">
    <property type="entry name" value="SDR_c"/>
    <property type="match status" value="1"/>
</dbReference>
<dbReference type="Gene3D" id="3.40.50.720">
    <property type="entry name" value="NAD(P)-binding Rossmann-like Domain"/>
    <property type="match status" value="1"/>
</dbReference>
<dbReference type="PRINTS" id="PR00081">
    <property type="entry name" value="GDHRDH"/>
</dbReference>
<gene>
    <name evidence="2" type="ORF">GCM10017056_36990</name>
</gene>
<dbReference type="PRINTS" id="PR00080">
    <property type="entry name" value="SDRFAMILY"/>
</dbReference>
<evidence type="ECO:0000313" key="2">
    <source>
        <dbReference type="EMBL" id="GHF62227.1"/>
    </source>
</evidence>
<dbReference type="RefSeq" id="WP_189681599.1">
    <property type="nucleotide sequence ID" value="NZ_BNCJ01000013.1"/>
</dbReference>
<dbReference type="SUPFAM" id="SSF51735">
    <property type="entry name" value="NAD(P)-binding Rossmann-fold domains"/>
    <property type="match status" value="1"/>
</dbReference>
<dbReference type="PANTHER" id="PTHR42879">
    <property type="entry name" value="3-OXOACYL-(ACYL-CARRIER-PROTEIN) REDUCTASE"/>
    <property type="match status" value="1"/>
</dbReference>
<dbReference type="EMBL" id="BNCJ01000013">
    <property type="protein sequence ID" value="GHF62227.1"/>
    <property type="molecule type" value="Genomic_DNA"/>
</dbReference>
<comment type="caution">
    <text evidence="2">The sequence shown here is derived from an EMBL/GenBank/DDBJ whole genome shotgun (WGS) entry which is preliminary data.</text>
</comment>
<protein>
    <submittedName>
        <fullName evidence="2">Oxidoreductase</fullName>
    </submittedName>
</protein>
<dbReference type="GO" id="GO:0032787">
    <property type="term" value="P:monocarboxylic acid metabolic process"/>
    <property type="evidence" value="ECO:0007669"/>
    <property type="project" value="UniProtKB-ARBA"/>
</dbReference>
<comment type="similarity">
    <text evidence="1">Belongs to the short-chain dehydrogenases/reductases (SDR) family.</text>
</comment>
<sequence>MKGLEGRAAIVTGAGQGLGRGIAERLIAEGCRVLAVDIRPDGLSSLRGAEILVQDSTADDAPATILEACRKSFATLDILVNNVGLGNAPALHDTTDEIYDRYLDVNLRAMFRLSRDALPMLFESRGNIVNIASSIGLSGYMGFGAYTAAKAGVIGVTRQMASAYGPKGVRVNAVAPGVIRTPGTEDRLHTARFKALVVATMPLGMTGEPEDVASAVAFLASQDARLVTGQVLAVDGGQTSSVFVSEEMIAAWVATQTE</sequence>
<proteinExistence type="inferred from homology"/>